<dbReference type="PANTHER" id="PTHR18919">
    <property type="entry name" value="ACETYL-COA C-ACYLTRANSFERASE"/>
    <property type="match status" value="1"/>
</dbReference>
<evidence type="ECO:0000256" key="3">
    <source>
        <dbReference type="ARBA" id="ARBA00022679"/>
    </source>
</evidence>
<evidence type="ECO:0000313" key="7">
    <source>
        <dbReference type="Proteomes" id="UP000035721"/>
    </source>
</evidence>
<accession>A0A077M0G3</accession>
<dbReference type="InterPro" id="IPR020617">
    <property type="entry name" value="Thiolase_C"/>
</dbReference>
<dbReference type="PANTHER" id="PTHR18919:SF107">
    <property type="entry name" value="ACETYL-COA ACETYLTRANSFERASE, CYTOSOLIC"/>
    <property type="match status" value="1"/>
</dbReference>
<comment type="similarity">
    <text evidence="1">Belongs to the thiolase-like superfamily. Thiolase family.</text>
</comment>
<comment type="caution">
    <text evidence="6">The sequence shown here is derived from an EMBL/GenBank/DDBJ whole genome shotgun (WGS) entry which is preliminary data.</text>
</comment>
<dbReference type="AlphaFoldDB" id="A0A077M0G3"/>
<keyword evidence="7" id="KW-1185">Reference proteome</keyword>
<sequence>MADLDAVEFNEAFAGQVLACYDELGIDPGTACRDGGALALGHPWGASGAILLVRLFTQLVRRRRGELGLAAIAAGGGQGTAVVVRVCR</sequence>
<dbReference type="EC" id="2.3.1.9" evidence="2"/>
<dbReference type="Gene3D" id="3.40.47.10">
    <property type="match status" value="1"/>
</dbReference>
<organism evidence="6 7">
    <name type="scientific">Nostocoides japonicum T1-X7</name>
    <dbReference type="NCBI Taxonomy" id="1194083"/>
    <lineage>
        <taxon>Bacteria</taxon>
        <taxon>Bacillati</taxon>
        <taxon>Actinomycetota</taxon>
        <taxon>Actinomycetes</taxon>
        <taxon>Micrococcales</taxon>
        <taxon>Intrasporangiaceae</taxon>
        <taxon>Nostocoides</taxon>
    </lineage>
</organism>
<feature type="domain" description="Thiolase C-terminal" evidence="5">
    <location>
        <begin position="2"/>
        <end position="85"/>
    </location>
</feature>
<evidence type="ECO:0000259" key="5">
    <source>
        <dbReference type="Pfam" id="PF02803"/>
    </source>
</evidence>
<evidence type="ECO:0000256" key="4">
    <source>
        <dbReference type="ARBA" id="ARBA00023315"/>
    </source>
</evidence>
<proteinExistence type="inferred from homology"/>
<gene>
    <name evidence="6" type="ORF">BN12_2170001</name>
</gene>
<evidence type="ECO:0000256" key="1">
    <source>
        <dbReference type="ARBA" id="ARBA00010982"/>
    </source>
</evidence>
<keyword evidence="4 6" id="KW-0012">Acyltransferase</keyword>
<dbReference type="EMBL" id="CAJB01000132">
    <property type="protein sequence ID" value="CCH77700.1"/>
    <property type="molecule type" value="Genomic_DNA"/>
</dbReference>
<dbReference type="GO" id="GO:0003985">
    <property type="term" value="F:acetyl-CoA C-acetyltransferase activity"/>
    <property type="evidence" value="ECO:0007669"/>
    <property type="project" value="UniProtKB-EC"/>
</dbReference>
<dbReference type="InterPro" id="IPR016039">
    <property type="entry name" value="Thiolase-like"/>
</dbReference>
<reference evidence="6 7" key="1">
    <citation type="journal article" date="2013" name="ISME J.">
        <title>A metabolic model for members of the genus Tetrasphaera involved in enhanced biological phosphorus removal.</title>
        <authorList>
            <person name="Kristiansen R."/>
            <person name="Nguyen H.T.T."/>
            <person name="Saunders A.M."/>
            <person name="Nielsen J.L."/>
            <person name="Wimmer R."/>
            <person name="Le V.Q."/>
            <person name="McIlroy S.J."/>
            <person name="Petrovski S."/>
            <person name="Seviour R.J."/>
            <person name="Calteau A."/>
            <person name="Nielsen K.L."/>
            <person name="Nielsen P.H."/>
        </authorList>
    </citation>
    <scope>NUCLEOTIDE SEQUENCE [LARGE SCALE GENOMIC DNA]</scope>
    <source>
        <strain evidence="6 7">T1-X7</strain>
    </source>
</reference>
<dbReference type="Proteomes" id="UP000035721">
    <property type="component" value="Unassembled WGS sequence"/>
</dbReference>
<name>A0A077M0G3_9MICO</name>
<dbReference type="Pfam" id="PF02803">
    <property type="entry name" value="Thiolase_C"/>
    <property type="match status" value="1"/>
</dbReference>
<evidence type="ECO:0000256" key="2">
    <source>
        <dbReference type="ARBA" id="ARBA00012705"/>
    </source>
</evidence>
<dbReference type="SUPFAM" id="SSF53901">
    <property type="entry name" value="Thiolase-like"/>
    <property type="match status" value="1"/>
</dbReference>
<keyword evidence="3 6" id="KW-0808">Transferase</keyword>
<evidence type="ECO:0000313" key="6">
    <source>
        <dbReference type="EMBL" id="CCH77700.1"/>
    </source>
</evidence>
<protein>
    <recommendedName>
        <fullName evidence="2">acetyl-CoA C-acetyltransferase</fullName>
        <ecNumber evidence="2">2.3.1.9</ecNumber>
    </recommendedName>
</protein>
<dbReference type="STRING" id="1194083.BN12_2170001"/>